<name>A0AAW2XP19_9LAMI</name>
<comment type="caution">
    <text evidence="1">The sequence shown here is derived from an EMBL/GenBank/DDBJ whole genome shotgun (WGS) entry which is preliminary data.</text>
</comment>
<reference evidence="1" key="1">
    <citation type="submission" date="2020-06" db="EMBL/GenBank/DDBJ databases">
        <authorList>
            <person name="Li T."/>
            <person name="Hu X."/>
            <person name="Zhang T."/>
            <person name="Song X."/>
            <person name="Zhang H."/>
            <person name="Dai N."/>
            <person name="Sheng W."/>
            <person name="Hou X."/>
            <person name="Wei L."/>
        </authorList>
    </citation>
    <scope>NUCLEOTIDE SEQUENCE</scope>
    <source>
        <strain evidence="1">KEN1</strain>
        <tissue evidence="1">Leaf</tissue>
    </source>
</reference>
<gene>
    <name evidence="1" type="ORF">Slati_0929100</name>
</gene>
<dbReference type="EMBL" id="JACGWN010000003">
    <property type="protein sequence ID" value="KAL0455899.1"/>
    <property type="molecule type" value="Genomic_DNA"/>
</dbReference>
<organism evidence="1">
    <name type="scientific">Sesamum latifolium</name>
    <dbReference type="NCBI Taxonomy" id="2727402"/>
    <lineage>
        <taxon>Eukaryota</taxon>
        <taxon>Viridiplantae</taxon>
        <taxon>Streptophyta</taxon>
        <taxon>Embryophyta</taxon>
        <taxon>Tracheophyta</taxon>
        <taxon>Spermatophyta</taxon>
        <taxon>Magnoliopsida</taxon>
        <taxon>eudicotyledons</taxon>
        <taxon>Gunneridae</taxon>
        <taxon>Pentapetalae</taxon>
        <taxon>asterids</taxon>
        <taxon>lamiids</taxon>
        <taxon>Lamiales</taxon>
        <taxon>Pedaliaceae</taxon>
        <taxon>Sesamum</taxon>
    </lineage>
</organism>
<accession>A0AAW2XP19</accession>
<proteinExistence type="predicted"/>
<dbReference type="CDD" id="cd01647">
    <property type="entry name" value="RT_LTR"/>
    <property type="match status" value="1"/>
</dbReference>
<protein>
    <submittedName>
        <fullName evidence="1">Mitochondrial protein</fullName>
    </submittedName>
</protein>
<dbReference type="InterPro" id="IPR053134">
    <property type="entry name" value="RNA-dir_DNA_polymerase"/>
</dbReference>
<dbReference type="Gene3D" id="3.30.70.270">
    <property type="match status" value="2"/>
</dbReference>
<dbReference type="AlphaFoldDB" id="A0AAW2XP19"/>
<dbReference type="PANTHER" id="PTHR24559">
    <property type="entry name" value="TRANSPOSON TY3-I GAG-POL POLYPROTEIN"/>
    <property type="match status" value="1"/>
</dbReference>
<dbReference type="InterPro" id="IPR043128">
    <property type="entry name" value="Rev_trsase/Diguanyl_cyclase"/>
</dbReference>
<dbReference type="PANTHER" id="PTHR24559:SF444">
    <property type="entry name" value="REVERSE TRANSCRIPTASE DOMAIN-CONTAINING PROTEIN"/>
    <property type="match status" value="1"/>
</dbReference>
<dbReference type="Gene3D" id="3.10.10.10">
    <property type="entry name" value="HIV Type 1 Reverse Transcriptase, subunit A, domain 1"/>
    <property type="match status" value="1"/>
</dbReference>
<sequence>MFVKKKDRSLRLCIDYRDLNKLTVKNKYSLPSIDDLFDHLKGTQVFSKIDLSDKMHEKHLRVVLQTLREKQLYAKFSKCEFWLKSVALLGHVITTEGISIDPGKVEAIVDWRMLTNVIEIRSFLGLA</sequence>
<dbReference type="SUPFAM" id="SSF56672">
    <property type="entry name" value="DNA/RNA polymerases"/>
    <property type="match status" value="1"/>
</dbReference>
<evidence type="ECO:0000313" key="1">
    <source>
        <dbReference type="EMBL" id="KAL0455899.1"/>
    </source>
</evidence>
<reference evidence="1" key="2">
    <citation type="journal article" date="2024" name="Plant">
        <title>Genomic evolution and insights into agronomic trait innovations of Sesamum species.</title>
        <authorList>
            <person name="Miao H."/>
            <person name="Wang L."/>
            <person name="Qu L."/>
            <person name="Liu H."/>
            <person name="Sun Y."/>
            <person name="Le M."/>
            <person name="Wang Q."/>
            <person name="Wei S."/>
            <person name="Zheng Y."/>
            <person name="Lin W."/>
            <person name="Duan Y."/>
            <person name="Cao H."/>
            <person name="Xiong S."/>
            <person name="Wang X."/>
            <person name="Wei L."/>
            <person name="Li C."/>
            <person name="Ma Q."/>
            <person name="Ju M."/>
            <person name="Zhao R."/>
            <person name="Li G."/>
            <person name="Mu C."/>
            <person name="Tian Q."/>
            <person name="Mei H."/>
            <person name="Zhang T."/>
            <person name="Gao T."/>
            <person name="Zhang H."/>
        </authorList>
    </citation>
    <scope>NUCLEOTIDE SEQUENCE</scope>
    <source>
        <strain evidence="1">KEN1</strain>
    </source>
</reference>
<dbReference type="InterPro" id="IPR043502">
    <property type="entry name" value="DNA/RNA_pol_sf"/>
</dbReference>